<evidence type="ECO:0000313" key="2">
    <source>
        <dbReference type="Proteomes" id="UP000828390"/>
    </source>
</evidence>
<name>A0A9D4R4W6_DREPO</name>
<dbReference type="EMBL" id="JAIWYP010000003">
    <property type="protein sequence ID" value="KAH3854338.1"/>
    <property type="molecule type" value="Genomic_DNA"/>
</dbReference>
<sequence>MARWLKEISARGMGLNPGDFLDFVKKVVKEENKSTPFKDDHPGYDWYNAFMSRNSNIIQLRQETSLESCIAKSSKESIDKWYSRYKNFVMNFGLIDKQKQILNAGESRFSMGNKCGKVIGLLKADLGQVPHVVGGHSKQRLTVMFSGSADGTIISPFFIFPLPVQRGNNSLSGSIENSGFAYTKKG</sequence>
<proteinExistence type="predicted"/>
<accession>A0A9D4R4W6</accession>
<keyword evidence="2" id="KW-1185">Reference proteome</keyword>
<reference evidence="1" key="2">
    <citation type="submission" date="2020-11" db="EMBL/GenBank/DDBJ databases">
        <authorList>
            <person name="McCartney M.A."/>
            <person name="Auch B."/>
            <person name="Kono T."/>
            <person name="Mallez S."/>
            <person name="Becker A."/>
            <person name="Gohl D.M."/>
            <person name="Silverstein K.A.T."/>
            <person name="Koren S."/>
            <person name="Bechman K.B."/>
            <person name="Herman A."/>
            <person name="Abrahante J.E."/>
            <person name="Garbe J."/>
        </authorList>
    </citation>
    <scope>NUCLEOTIDE SEQUENCE</scope>
    <source>
        <strain evidence="1">Duluth1</strain>
        <tissue evidence="1">Whole animal</tissue>
    </source>
</reference>
<gene>
    <name evidence="1" type="ORF">DPMN_096875</name>
</gene>
<dbReference type="AlphaFoldDB" id="A0A9D4R4W6"/>
<organism evidence="1 2">
    <name type="scientific">Dreissena polymorpha</name>
    <name type="common">Zebra mussel</name>
    <name type="synonym">Mytilus polymorpha</name>
    <dbReference type="NCBI Taxonomy" id="45954"/>
    <lineage>
        <taxon>Eukaryota</taxon>
        <taxon>Metazoa</taxon>
        <taxon>Spiralia</taxon>
        <taxon>Lophotrochozoa</taxon>
        <taxon>Mollusca</taxon>
        <taxon>Bivalvia</taxon>
        <taxon>Autobranchia</taxon>
        <taxon>Heteroconchia</taxon>
        <taxon>Euheterodonta</taxon>
        <taxon>Imparidentia</taxon>
        <taxon>Neoheterodontei</taxon>
        <taxon>Myida</taxon>
        <taxon>Dreissenoidea</taxon>
        <taxon>Dreissenidae</taxon>
        <taxon>Dreissena</taxon>
    </lineage>
</organism>
<comment type="caution">
    <text evidence="1">The sequence shown here is derived from an EMBL/GenBank/DDBJ whole genome shotgun (WGS) entry which is preliminary data.</text>
</comment>
<reference evidence="1" key="1">
    <citation type="journal article" date="2019" name="bioRxiv">
        <title>The Genome of the Zebra Mussel, Dreissena polymorpha: A Resource for Invasive Species Research.</title>
        <authorList>
            <person name="McCartney M.A."/>
            <person name="Auch B."/>
            <person name="Kono T."/>
            <person name="Mallez S."/>
            <person name="Zhang Y."/>
            <person name="Obille A."/>
            <person name="Becker A."/>
            <person name="Abrahante J.E."/>
            <person name="Garbe J."/>
            <person name="Badalamenti J.P."/>
            <person name="Herman A."/>
            <person name="Mangelson H."/>
            <person name="Liachko I."/>
            <person name="Sullivan S."/>
            <person name="Sone E.D."/>
            <person name="Koren S."/>
            <person name="Silverstein K.A.T."/>
            <person name="Beckman K.B."/>
            <person name="Gohl D.M."/>
        </authorList>
    </citation>
    <scope>NUCLEOTIDE SEQUENCE</scope>
    <source>
        <strain evidence="1">Duluth1</strain>
        <tissue evidence="1">Whole animal</tissue>
    </source>
</reference>
<dbReference type="Proteomes" id="UP000828390">
    <property type="component" value="Unassembled WGS sequence"/>
</dbReference>
<evidence type="ECO:0000313" key="1">
    <source>
        <dbReference type="EMBL" id="KAH3854338.1"/>
    </source>
</evidence>
<protein>
    <recommendedName>
        <fullName evidence="3">Transposase</fullName>
    </recommendedName>
</protein>
<evidence type="ECO:0008006" key="3">
    <source>
        <dbReference type="Google" id="ProtNLM"/>
    </source>
</evidence>